<keyword evidence="5 7" id="KW-0067">ATP-binding</keyword>
<evidence type="ECO:0000256" key="4">
    <source>
        <dbReference type="ARBA" id="ARBA00022741"/>
    </source>
</evidence>
<dbReference type="PROSITE" id="PS50893">
    <property type="entry name" value="ABC_TRANSPORTER_2"/>
    <property type="match status" value="1"/>
</dbReference>
<evidence type="ECO:0000259" key="6">
    <source>
        <dbReference type="PROSITE" id="PS50893"/>
    </source>
</evidence>
<keyword evidence="3" id="KW-0536">Nodulation</keyword>
<gene>
    <name evidence="7" type="ORF">EI167_08830</name>
</gene>
<evidence type="ECO:0000313" key="8">
    <source>
        <dbReference type="Proteomes" id="UP000707245"/>
    </source>
</evidence>
<dbReference type="SUPFAM" id="SSF52540">
    <property type="entry name" value="P-loop containing nucleoside triphosphate hydrolases"/>
    <property type="match status" value="1"/>
</dbReference>
<keyword evidence="2" id="KW-0813">Transport</keyword>
<evidence type="ECO:0000256" key="3">
    <source>
        <dbReference type="ARBA" id="ARBA00022458"/>
    </source>
</evidence>
<accession>A0ABR9FL38</accession>
<evidence type="ECO:0000313" key="7">
    <source>
        <dbReference type="EMBL" id="MBE0457553.1"/>
    </source>
</evidence>
<evidence type="ECO:0000256" key="1">
    <source>
        <dbReference type="ARBA" id="ARBA00005417"/>
    </source>
</evidence>
<dbReference type="InterPro" id="IPR003439">
    <property type="entry name" value="ABC_transporter-like_ATP-bd"/>
</dbReference>
<dbReference type="InterPro" id="IPR003593">
    <property type="entry name" value="AAA+_ATPase"/>
</dbReference>
<reference evidence="7 8" key="1">
    <citation type="submission" date="2020-07" db="EMBL/GenBank/DDBJ databases">
        <title>Halophilic bacteria isolated from french cheeses.</title>
        <authorList>
            <person name="Kothe C.I."/>
            <person name="Farah-Kraiem B."/>
            <person name="Renault P."/>
            <person name="Dridi B."/>
        </authorList>
    </citation>
    <scope>NUCLEOTIDE SEQUENCE [LARGE SCALE GENOMIC DNA]</scope>
    <source>
        <strain evidence="7 8">FME14</strain>
    </source>
</reference>
<dbReference type="InterPro" id="IPR050763">
    <property type="entry name" value="ABC_transporter_ATP-binding"/>
</dbReference>
<dbReference type="PANTHER" id="PTHR42711">
    <property type="entry name" value="ABC TRANSPORTER ATP-BINDING PROTEIN"/>
    <property type="match status" value="1"/>
</dbReference>
<keyword evidence="4" id="KW-0547">Nucleotide-binding</keyword>
<dbReference type="RefSeq" id="WP_192541481.1">
    <property type="nucleotide sequence ID" value="NZ_JBQELX010000057.1"/>
</dbReference>
<name>A0ABR9FL38_9GAMM</name>
<dbReference type="PANTHER" id="PTHR42711:SF5">
    <property type="entry name" value="ABC TRANSPORTER ATP-BINDING PROTEIN NATA"/>
    <property type="match status" value="1"/>
</dbReference>
<comment type="caution">
    <text evidence="7">The sequence shown here is derived from an EMBL/GenBank/DDBJ whole genome shotgun (WGS) entry which is preliminary data.</text>
</comment>
<keyword evidence="8" id="KW-1185">Reference proteome</keyword>
<sequence>MAALTPTMLELQQLSFGYSASTRLTVDGVSLQLKQGTCTAILGPNGAGKSTLISLMTGLLEPQAGHIEYPAYAQLSLKQAIAKKVALVPQDFAFYDELSVYDNLAFFVSISEKNRRLHRQYIESAIADCGLENVATKRASTLSGGYKRRLNIAIALSKQPDIIFLDEPTVGIDPLSRDAIIALLLDLKSQGKTLVYTSHLLYEVAQLCDDVLFLRNGKIVASQAINSAPLTLNFTTVSRLSEQHIALLAEQLTALGNNHYQLLINDTSDLSRVFTALGQLSHEIKSLNFSDNQVEQLYRALFTEPVC</sequence>
<comment type="similarity">
    <text evidence="1">Belongs to the ABC transporter superfamily.</text>
</comment>
<proteinExistence type="inferred from homology"/>
<organism evidence="7 8">
    <name type="scientific">Pseudoalteromonas prydzensis</name>
    <dbReference type="NCBI Taxonomy" id="182141"/>
    <lineage>
        <taxon>Bacteria</taxon>
        <taxon>Pseudomonadati</taxon>
        <taxon>Pseudomonadota</taxon>
        <taxon>Gammaproteobacteria</taxon>
        <taxon>Alteromonadales</taxon>
        <taxon>Pseudoalteromonadaceae</taxon>
        <taxon>Pseudoalteromonas</taxon>
    </lineage>
</organism>
<dbReference type="Pfam" id="PF00005">
    <property type="entry name" value="ABC_tran"/>
    <property type="match status" value="1"/>
</dbReference>
<evidence type="ECO:0000256" key="5">
    <source>
        <dbReference type="ARBA" id="ARBA00022840"/>
    </source>
</evidence>
<dbReference type="InterPro" id="IPR027417">
    <property type="entry name" value="P-loop_NTPase"/>
</dbReference>
<dbReference type="CDD" id="cd03230">
    <property type="entry name" value="ABC_DR_subfamily_A"/>
    <property type="match status" value="1"/>
</dbReference>
<dbReference type="SMART" id="SM00382">
    <property type="entry name" value="AAA"/>
    <property type="match status" value="1"/>
</dbReference>
<feature type="domain" description="ABC transporter" evidence="6">
    <location>
        <begin position="9"/>
        <end position="241"/>
    </location>
</feature>
<protein>
    <submittedName>
        <fullName evidence="7">ABC transporter ATP-binding protein</fullName>
    </submittedName>
</protein>
<dbReference type="Proteomes" id="UP000707245">
    <property type="component" value="Unassembled WGS sequence"/>
</dbReference>
<dbReference type="EMBL" id="RRZA01000022">
    <property type="protein sequence ID" value="MBE0457553.1"/>
    <property type="molecule type" value="Genomic_DNA"/>
</dbReference>
<dbReference type="GO" id="GO:0005524">
    <property type="term" value="F:ATP binding"/>
    <property type="evidence" value="ECO:0007669"/>
    <property type="project" value="UniProtKB-KW"/>
</dbReference>
<evidence type="ECO:0000256" key="2">
    <source>
        <dbReference type="ARBA" id="ARBA00022448"/>
    </source>
</evidence>
<dbReference type="Gene3D" id="3.40.50.300">
    <property type="entry name" value="P-loop containing nucleotide triphosphate hydrolases"/>
    <property type="match status" value="1"/>
</dbReference>